<evidence type="ECO:0000256" key="2">
    <source>
        <dbReference type="SAM" id="SignalP"/>
    </source>
</evidence>
<evidence type="ECO:0000313" key="4">
    <source>
        <dbReference type="Proteomes" id="UP001500002"/>
    </source>
</evidence>
<protein>
    <recommendedName>
        <fullName evidence="5">LysM domain-containing protein</fullName>
    </recommendedName>
</protein>
<comment type="caution">
    <text evidence="3">The sequence shown here is derived from an EMBL/GenBank/DDBJ whole genome shotgun (WGS) entry which is preliminary data.</text>
</comment>
<keyword evidence="2" id="KW-0732">Signal</keyword>
<accession>A0ABP4Y899</accession>
<evidence type="ECO:0000313" key="3">
    <source>
        <dbReference type="EMBL" id="GAA1806896.1"/>
    </source>
</evidence>
<sequence>MTRTQTRRWGRSIGVTALIAVTMAGCVGAPAGSVSTDAPGLASTETVAPDPALPEQAPRLSDLAPGTLIATGAFDDRGTTGRIEIRANGAASGFDVTLAGISPAPAAGMTLELNSLPPDSSDAELKSGFSYYRYDSLAQVSDQTFRVPSPGYGGFESNDPSYMRTAVIWAPAAGSDFGFDNVVSTAPLTWDLPDMNPGLEVVDHGAADGAAGQATLAADGAPIGYRVARGDTSAGIMARFGITMEDLEWLNPDRDRNRLVLADITLNLAPGSRGLRM</sequence>
<reference evidence="4" key="1">
    <citation type="journal article" date="2019" name="Int. J. Syst. Evol. Microbiol.">
        <title>The Global Catalogue of Microorganisms (GCM) 10K type strain sequencing project: providing services to taxonomists for standard genome sequencing and annotation.</title>
        <authorList>
            <consortium name="The Broad Institute Genomics Platform"/>
            <consortium name="The Broad Institute Genome Sequencing Center for Infectious Disease"/>
            <person name="Wu L."/>
            <person name="Ma J."/>
        </authorList>
    </citation>
    <scope>NUCLEOTIDE SEQUENCE [LARGE SCALE GENOMIC DNA]</scope>
    <source>
        <strain evidence="4">JCM 14322</strain>
    </source>
</reference>
<organism evidence="3 4">
    <name type="scientific">Agromyces neolithicus</name>
    <dbReference type="NCBI Taxonomy" id="269420"/>
    <lineage>
        <taxon>Bacteria</taxon>
        <taxon>Bacillati</taxon>
        <taxon>Actinomycetota</taxon>
        <taxon>Actinomycetes</taxon>
        <taxon>Micrococcales</taxon>
        <taxon>Microbacteriaceae</taxon>
        <taxon>Agromyces</taxon>
    </lineage>
</organism>
<dbReference type="PROSITE" id="PS51257">
    <property type="entry name" value="PROKAR_LIPOPROTEIN"/>
    <property type="match status" value="1"/>
</dbReference>
<dbReference type="InterPro" id="IPR036779">
    <property type="entry name" value="LysM_dom_sf"/>
</dbReference>
<feature type="chain" id="PRO_5046889047" description="LysM domain-containing protein" evidence="2">
    <location>
        <begin position="32"/>
        <end position="277"/>
    </location>
</feature>
<dbReference type="EMBL" id="BAAANJ010000004">
    <property type="protein sequence ID" value="GAA1806896.1"/>
    <property type="molecule type" value="Genomic_DNA"/>
</dbReference>
<feature type="region of interest" description="Disordered" evidence="1">
    <location>
        <begin position="34"/>
        <end position="54"/>
    </location>
</feature>
<name>A0ABP4Y899_9MICO</name>
<feature type="signal peptide" evidence="2">
    <location>
        <begin position="1"/>
        <end position="31"/>
    </location>
</feature>
<dbReference type="Proteomes" id="UP001500002">
    <property type="component" value="Unassembled WGS sequence"/>
</dbReference>
<proteinExistence type="predicted"/>
<dbReference type="CDD" id="cd00118">
    <property type="entry name" value="LysM"/>
    <property type="match status" value="1"/>
</dbReference>
<evidence type="ECO:0000256" key="1">
    <source>
        <dbReference type="SAM" id="MobiDB-lite"/>
    </source>
</evidence>
<dbReference type="InterPro" id="IPR018392">
    <property type="entry name" value="LysM"/>
</dbReference>
<keyword evidence="4" id="KW-1185">Reference proteome</keyword>
<gene>
    <name evidence="3" type="ORF">GCM10009749_13960</name>
</gene>
<dbReference type="Gene3D" id="3.10.350.10">
    <property type="entry name" value="LysM domain"/>
    <property type="match status" value="1"/>
</dbReference>
<evidence type="ECO:0008006" key="5">
    <source>
        <dbReference type="Google" id="ProtNLM"/>
    </source>
</evidence>